<dbReference type="EMBL" id="AP019368">
    <property type="protein sequence ID" value="BBH51602.1"/>
    <property type="molecule type" value="Genomic_DNA"/>
</dbReference>
<dbReference type="InterPro" id="IPR001095">
    <property type="entry name" value="Acetyl_CoA_COase_a_su"/>
</dbReference>
<protein>
    <recommendedName>
        <fullName evidence="10">Acetyl-coenzyme A carboxylase carboxyl transferase subunit alpha</fullName>
        <shortName evidence="10">ACCase subunit alpha</shortName>
        <shortName evidence="10">Acetyl-CoA carboxylase carboxyltransferase subunit alpha</shortName>
        <ecNumber evidence="10">2.1.3.15</ecNumber>
    </recommendedName>
</protein>
<keyword evidence="8 10" id="KW-0275">Fatty acid biosynthesis</keyword>
<gene>
    <name evidence="10" type="primary">accA</name>
    <name evidence="12" type="ORF">JCM31447_00160</name>
</gene>
<dbReference type="GO" id="GO:0006633">
    <property type="term" value="P:fatty acid biosynthetic process"/>
    <property type="evidence" value="ECO:0007669"/>
    <property type="project" value="UniProtKB-KW"/>
</dbReference>
<comment type="function">
    <text evidence="10">Component of the acetyl coenzyme A carboxylase (ACC) complex. First, biotin carboxylase catalyzes the carboxylation of biotin on its carrier protein (BCCP) and then the CO(2) group is transferred by the carboxyltransferase to acetyl-CoA to form malonyl-CoA.</text>
</comment>
<proteinExistence type="inferred from homology"/>
<evidence type="ECO:0000256" key="7">
    <source>
        <dbReference type="ARBA" id="ARBA00023098"/>
    </source>
</evidence>
<dbReference type="Gene3D" id="3.90.226.10">
    <property type="entry name" value="2-enoyl-CoA Hydratase, Chain A, domain 1"/>
    <property type="match status" value="1"/>
</dbReference>
<evidence type="ECO:0000256" key="5">
    <source>
        <dbReference type="ARBA" id="ARBA00022832"/>
    </source>
</evidence>
<evidence type="ECO:0000256" key="4">
    <source>
        <dbReference type="ARBA" id="ARBA00022741"/>
    </source>
</evidence>
<comment type="similarity">
    <text evidence="10">Belongs to the AccA family.</text>
</comment>
<keyword evidence="4 10" id="KW-0547">Nucleotide-binding</keyword>
<dbReference type="InterPro" id="IPR029045">
    <property type="entry name" value="ClpP/crotonase-like_dom_sf"/>
</dbReference>
<dbReference type="NCBIfam" id="NF041504">
    <property type="entry name" value="AccA_sub"/>
    <property type="match status" value="1"/>
</dbReference>
<dbReference type="GO" id="GO:0009317">
    <property type="term" value="C:acetyl-CoA carboxylase complex"/>
    <property type="evidence" value="ECO:0007669"/>
    <property type="project" value="InterPro"/>
</dbReference>
<dbReference type="NCBIfam" id="NF004344">
    <property type="entry name" value="PRK05724.1"/>
    <property type="match status" value="1"/>
</dbReference>
<comment type="catalytic activity">
    <reaction evidence="9 10">
        <text>N(6)-carboxybiotinyl-L-lysyl-[protein] + acetyl-CoA = N(6)-biotinyl-L-lysyl-[protein] + malonyl-CoA</text>
        <dbReference type="Rhea" id="RHEA:54728"/>
        <dbReference type="Rhea" id="RHEA-COMP:10505"/>
        <dbReference type="Rhea" id="RHEA-COMP:10506"/>
        <dbReference type="ChEBI" id="CHEBI:57288"/>
        <dbReference type="ChEBI" id="CHEBI:57384"/>
        <dbReference type="ChEBI" id="CHEBI:83144"/>
        <dbReference type="ChEBI" id="CHEBI:83145"/>
        <dbReference type="EC" id="2.1.3.15"/>
    </reaction>
</comment>
<reference evidence="12 13" key="1">
    <citation type="submission" date="2018-12" db="EMBL/GenBank/DDBJ databases">
        <title>Rubrispira sanarue gen. nov., sp., nov., a member of the order Silvanigrellales, isolated from a brackish lake in Hamamatsu Japan.</title>
        <authorList>
            <person name="Maejima Y."/>
            <person name="Iino T."/>
            <person name="Muraguchi Y."/>
            <person name="Fukuda K."/>
            <person name="Nojiri H."/>
            <person name="Ohkuma M."/>
            <person name="Moriuchi R."/>
            <person name="Dohra H."/>
            <person name="Kimbara K."/>
            <person name="Shintani M."/>
        </authorList>
    </citation>
    <scope>NUCLEOTIDE SEQUENCE [LARGE SCALE GENOMIC DNA]</scope>
    <source>
        <strain evidence="12 13">RF1110005</strain>
    </source>
</reference>
<sequence length="356" mass="39711">MDILQLEKPLHELSKRISELRLAAEQSALIPDRQQDTRGLNEEISILENKFELLAKEIYTNLNSFQITQLSRHPNRPYTLDIINQLCTDFIELHGDRNFMDDQAIVTGIAQFRNRRVVVVGTQKGRGTKENMKRNFGMPKPEGYRKALRVMALAERFGLPIVTFIDTPGAYPGLEAEERGQNEAIAKNIMVMSRLSVPIISVVVGEGQSGGALAIGVANRILMMEYSIYSVISPEGCSSILWKDGTQADRAANILGLTAEVALKNKVIDEIIKEPLGGAHWKTKEAIDSIGDAVEKNLVSLSKMTKDELKQDRIKKYFKIGNVQNMPAISPFRVDKAPVAAWDESWEDVESSMGLN</sequence>
<evidence type="ECO:0000259" key="11">
    <source>
        <dbReference type="PROSITE" id="PS50989"/>
    </source>
</evidence>
<dbReference type="PRINTS" id="PR01069">
    <property type="entry name" value="ACCCTRFRASEA"/>
</dbReference>
<comment type="subcellular location">
    <subcellularLocation>
        <location evidence="10">Cytoplasm</location>
    </subcellularLocation>
</comment>
<keyword evidence="6 10" id="KW-0067">ATP-binding</keyword>
<evidence type="ECO:0000256" key="9">
    <source>
        <dbReference type="ARBA" id="ARBA00049152"/>
    </source>
</evidence>
<dbReference type="OrthoDB" id="9808023at2"/>
<dbReference type="RefSeq" id="WP_130605311.1">
    <property type="nucleotide sequence ID" value="NZ_AP019368.1"/>
</dbReference>
<dbReference type="HAMAP" id="MF_00823">
    <property type="entry name" value="AcetylCoA_CT_alpha"/>
    <property type="match status" value="1"/>
</dbReference>
<evidence type="ECO:0000313" key="13">
    <source>
        <dbReference type="Proteomes" id="UP000291236"/>
    </source>
</evidence>
<dbReference type="PANTHER" id="PTHR42853">
    <property type="entry name" value="ACETYL-COENZYME A CARBOXYLASE CARBOXYL TRANSFERASE SUBUNIT ALPHA"/>
    <property type="match status" value="1"/>
</dbReference>
<keyword evidence="3 10" id="KW-0808">Transferase</keyword>
<dbReference type="KEGG" id="sbf:JCM31447_00160"/>
<dbReference type="GO" id="GO:0005524">
    <property type="term" value="F:ATP binding"/>
    <property type="evidence" value="ECO:0007669"/>
    <property type="project" value="UniProtKB-KW"/>
</dbReference>
<name>A0A4P2VS47_FLUSA</name>
<keyword evidence="13" id="KW-1185">Reference proteome</keyword>
<dbReference type="GO" id="GO:0003989">
    <property type="term" value="F:acetyl-CoA carboxylase activity"/>
    <property type="evidence" value="ECO:0007669"/>
    <property type="project" value="InterPro"/>
</dbReference>
<comment type="pathway">
    <text evidence="1 10">Lipid metabolism; malonyl-CoA biosynthesis; malonyl-CoA from acetyl-CoA: step 1/1.</text>
</comment>
<dbReference type="InterPro" id="IPR011763">
    <property type="entry name" value="COA_CT_C"/>
</dbReference>
<evidence type="ECO:0000256" key="3">
    <source>
        <dbReference type="ARBA" id="ARBA00022679"/>
    </source>
</evidence>
<evidence type="ECO:0000313" key="12">
    <source>
        <dbReference type="EMBL" id="BBH51602.1"/>
    </source>
</evidence>
<evidence type="ECO:0000256" key="1">
    <source>
        <dbReference type="ARBA" id="ARBA00004956"/>
    </source>
</evidence>
<dbReference type="GO" id="GO:2001295">
    <property type="term" value="P:malonyl-CoA biosynthetic process"/>
    <property type="evidence" value="ECO:0007669"/>
    <property type="project" value="UniProtKB-UniRule"/>
</dbReference>
<dbReference type="NCBIfam" id="TIGR00513">
    <property type="entry name" value="accA"/>
    <property type="match status" value="1"/>
</dbReference>
<dbReference type="AlphaFoldDB" id="A0A4P2VS47"/>
<dbReference type="Pfam" id="PF03255">
    <property type="entry name" value="ACCA"/>
    <property type="match status" value="1"/>
</dbReference>
<feature type="domain" description="CoA carboxyltransferase C-terminal" evidence="11">
    <location>
        <begin position="39"/>
        <end position="300"/>
    </location>
</feature>
<evidence type="ECO:0000256" key="2">
    <source>
        <dbReference type="ARBA" id="ARBA00022516"/>
    </source>
</evidence>
<dbReference type="Proteomes" id="UP000291236">
    <property type="component" value="Chromosome"/>
</dbReference>
<evidence type="ECO:0000256" key="10">
    <source>
        <dbReference type="HAMAP-Rule" id="MF_00823"/>
    </source>
</evidence>
<keyword evidence="10" id="KW-0963">Cytoplasm</keyword>
<evidence type="ECO:0000256" key="6">
    <source>
        <dbReference type="ARBA" id="ARBA00022840"/>
    </source>
</evidence>
<keyword evidence="5 10" id="KW-0276">Fatty acid metabolism</keyword>
<dbReference type="UniPathway" id="UPA00655">
    <property type="reaction ID" value="UER00711"/>
</dbReference>
<comment type="subunit">
    <text evidence="10">Acetyl-CoA carboxylase is a heterohexamer composed of biotin carboxyl carrier protein (AccB), biotin carboxylase (AccC) and two subunits each of ACCase subunit alpha (AccA) and ACCase subunit beta (AccD).</text>
</comment>
<organism evidence="12 13">
    <name type="scientific">Fluviispira sanaruensis</name>
    <dbReference type="NCBI Taxonomy" id="2493639"/>
    <lineage>
        <taxon>Bacteria</taxon>
        <taxon>Pseudomonadati</taxon>
        <taxon>Bdellovibrionota</taxon>
        <taxon>Oligoflexia</taxon>
        <taxon>Silvanigrellales</taxon>
        <taxon>Silvanigrellaceae</taxon>
        <taxon>Fluviispira</taxon>
    </lineage>
</organism>
<dbReference type="PANTHER" id="PTHR42853:SF3">
    <property type="entry name" value="ACETYL-COENZYME A CARBOXYLASE CARBOXYL TRANSFERASE SUBUNIT ALPHA, CHLOROPLASTIC"/>
    <property type="match status" value="1"/>
</dbReference>
<keyword evidence="7 10" id="KW-0443">Lipid metabolism</keyword>
<dbReference type="EC" id="2.1.3.15" evidence="10"/>
<dbReference type="SUPFAM" id="SSF52096">
    <property type="entry name" value="ClpP/crotonase"/>
    <property type="match status" value="1"/>
</dbReference>
<dbReference type="GO" id="GO:0016743">
    <property type="term" value="F:carboxyl- or carbamoyltransferase activity"/>
    <property type="evidence" value="ECO:0007669"/>
    <property type="project" value="UniProtKB-UniRule"/>
</dbReference>
<keyword evidence="2 10" id="KW-0444">Lipid biosynthesis</keyword>
<dbReference type="PROSITE" id="PS50989">
    <property type="entry name" value="COA_CT_CTER"/>
    <property type="match status" value="1"/>
</dbReference>
<accession>A0A4P2VS47</accession>
<evidence type="ECO:0000256" key="8">
    <source>
        <dbReference type="ARBA" id="ARBA00023160"/>
    </source>
</evidence>